<name>K0J5E2_AMPXN</name>
<evidence type="ECO:0000313" key="2">
    <source>
        <dbReference type="EMBL" id="BAM48126.1"/>
    </source>
</evidence>
<dbReference type="eggNOG" id="ENOG502ZP8Y">
    <property type="taxonomic scope" value="Bacteria"/>
</dbReference>
<gene>
    <name evidence="2" type="ordered locus">AXY_19940</name>
</gene>
<keyword evidence="3" id="KW-1185">Reference proteome</keyword>
<evidence type="ECO:0000313" key="3">
    <source>
        <dbReference type="Proteomes" id="UP000006294"/>
    </source>
</evidence>
<protein>
    <submittedName>
        <fullName evidence="2">Uncharacterized protein</fullName>
    </submittedName>
</protein>
<dbReference type="HOGENOM" id="CLU_103686_1_0_9"/>
<dbReference type="AlphaFoldDB" id="K0J5E2"/>
<feature type="region of interest" description="Disordered" evidence="1">
    <location>
        <begin position="1"/>
        <end position="59"/>
    </location>
</feature>
<dbReference type="PATRIC" id="fig|698758.3.peg.1997"/>
<accession>K0J5E2</accession>
<evidence type="ECO:0000256" key="1">
    <source>
        <dbReference type="SAM" id="MobiDB-lite"/>
    </source>
</evidence>
<dbReference type="Proteomes" id="UP000006294">
    <property type="component" value="Chromosome"/>
</dbReference>
<proteinExistence type="predicted"/>
<reference evidence="2 3" key="1">
    <citation type="submission" date="2011-01" db="EMBL/GenBank/DDBJ databases">
        <title>Whole genome sequence of Amphibacillus xylinus NBRC 15112.</title>
        <authorList>
            <person name="Nakazawa H."/>
            <person name="Katano Y."/>
            <person name="Nakamura S."/>
            <person name="Sasagawa M."/>
            <person name="Fukada J."/>
            <person name="Arai T."/>
            <person name="Sasakura N."/>
            <person name="Mochizuki D."/>
            <person name="Hosoyama A."/>
            <person name="Harada K."/>
            <person name="Horikawa H."/>
            <person name="Kato Y."/>
            <person name="Harada T."/>
            <person name="Sasaki K."/>
            <person name="Sekiguchi M."/>
            <person name="Hodoyama M."/>
            <person name="Nishiko R."/>
            <person name="Narita H."/>
            <person name="Hanamaki A."/>
            <person name="Hata C."/>
            <person name="Konno Y."/>
            <person name="Niimura Y."/>
            <person name="Yamazaki S."/>
            <person name="Fujita N."/>
        </authorList>
    </citation>
    <scope>NUCLEOTIDE SEQUENCE [LARGE SCALE GENOMIC DNA]</scope>
    <source>
        <strain evidence="3">ATCC 51415 / DSM 6626 / JCM 7361 / LMG 17667 / NBRC 15112 / Ep01</strain>
    </source>
</reference>
<sequence>MENATNNQTEDHVTEEENNSAAKDEEQNIDEESNQTADEQVSESEQEDHSTEQKSVNKLSEYSTQEIEYARVWLNFGANQDVESLYVVHIPAGTLLNPEETDINVKYPEDVIQIRGSRHVDGVITYSGNGDGTINIYNIPARWYGGMTRPEDLAIDDLIADREDLINNTKLAYIEPGDDDAVIELIKNIAVVE</sequence>
<organism evidence="2 3">
    <name type="scientific">Amphibacillus xylanus (strain ATCC 51415 / DSM 6626 / JCM 7361 / LMG 17667 / NBRC 15112 / Ep01)</name>
    <dbReference type="NCBI Taxonomy" id="698758"/>
    <lineage>
        <taxon>Bacteria</taxon>
        <taxon>Bacillati</taxon>
        <taxon>Bacillota</taxon>
        <taxon>Bacilli</taxon>
        <taxon>Bacillales</taxon>
        <taxon>Bacillaceae</taxon>
        <taxon>Amphibacillus</taxon>
    </lineage>
</organism>
<dbReference type="STRING" id="698758.AXY_19940"/>
<dbReference type="KEGG" id="axl:AXY_19940"/>
<dbReference type="EMBL" id="AP012050">
    <property type="protein sequence ID" value="BAM48126.1"/>
    <property type="molecule type" value="Genomic_DNA"/>
</dbReference>